<dbReference type="PROSITE" id="PS00092">
    <property type="entry name" value="N6_MTASE"/>
    <property type="match status" value="1"/>
</dbReference>
<name>A0ABT5GAL6_9MOLU</name>
<dbReference type="SUPFAM" id="SSF53335">
    <property type="entry name" value="S-adenosyl-L-methionine-dependent methyltransferases"/>
    <property type="match status" value="1"/>
</dbReference>
<reference evidence="11" key="1">
    <citation type="submission" date="2021-11" db="EMBL/GenBank/DDBJ databases">
        <title>Description of Mycoplasma bradburyaesp. nov.from sea birds: a tribute to a great mycoplasmologist.</title>
        <authorList>
            <person name="Ramirez A.S."/>
            <person name="Poveda C."/>
            <person name="Suarez-Perez A."/>
            <person name="Rosales R.S."/>
            <person name="Dijkman R."/>
            <person name="Feberwee A."/>
            <person name="Spergser J."/>
            <person name="Szostak M.P."/>
            <person name="Ressel L."/>
            <person name="Calabuig P."/>
            <person name="Catania S."/>
            <person name="Gobbo F."/>
            <person name="Timofte D."/>
            <person name="Poveda J.B."/>
        </authorList>
    </citation>
    <scope>NUCLEOTIDE SEQUENCE [LARGE SCALE GENOMIC DNA]</scope>
    <source>
        <strain evidence="11">T158</strain>
    </source>
</reference>
<dbReference type="InterPro" id="IPR002052">
    <property type="entry name" value="DNA_methylase_N6_adenine_CS"/>
</dbReference>
<evidence type="ECO:0000313" key="12">
    <source>
        <dbReference type="Proteomes" id="UP001220940"/>
    </source>
</evidence>
<dbReference type="PRINTS" id="PR00507">
    <property type="entry name" value="N12N6MTFRASE"/>
</dbReference>
<protein>
    <recommendedName>
        <fullName evidence="2">site-specific DNA-methyltransferase (adenine-specific)</fullName>
        <ecNumber evidence="2">2.1.1.72</ecNumber>
    </recommendedName>
</protein>
<comment type="similarity">
    <text evidence="1">Belongs to the N(4)/N(6)-methyltransferase family.</text>
</comment>
<keyword evidence="8" id="KW-0175">Coiled coil</keyword>
<keyword evidence="12" id="KW-1185">Reference proteome</keyword>
<keyword evidence="3 11" id="KW-0489">Methyltransferase</keyword>
<dbReference type="PANTHER" id="PTHR42933">
    <property type="entry name" value="SLR6095 PROTEIN"/>
    <property type="match status" value="1"/>
</dbReference>
<dbReference type="Pfam" id="PF02384">
    <property type="entry name" value="N6_Mtase"/>
    <property type="match status" value="1"/>
</dbReference>
<comment type="catalytic activity">
    <reaction evidence="7">
        <text>a 2'-deoxyadenosine in DNA + S-adenosyl-L-methionine = an N(6)-methyl-2'-deoxyadenosine in DNA + S-adenosyl-L-homocysteine + H(+)</text>
        <dbReference type="Rhea" id="RHEA:15197"/>
        <dbReference type="Rhea" id="RHEA-COMP:12418"/>
        <dbReference type="Rhea" id="RHEA-COMP:12419"/>
        <dbReference type="ChEBI" id="CHEBI:15378"/>
        <dbReference type="ChEBI" id="CHEBI:57856"/>
        <dbReference type="ChEBI" id="CHEBI:59789"/>
        <dbReference type="ChEBI" id="CHEBI:90615"/>
        <dbReference type="ChEBI" id="CHEBI:90616"/>
        <dbReference type="EC" id="2.1.1.72"/>
    </reaction>
</comment>
<dbReference type="Pfam" id="PF12161">
    <property type="entry name" value="HsdM_N"/>
    <property type="match status" value="1"/>
</dbReference>
<sequence>MNKQKLASRIWQAANSLRTKVDSSKYKDYILGFIFYKFLSERQEEINNKIQDSGQDLKDTSFIANGFFIEEENLFSTWLKDEDKYIKTKPIRDAFLKFEESLNSEKNKHVGLYSGIFNDLANSLSDLGKEENNKVSSIELDKRLKELFNIVRDIPIDNKQNYDILGFVYEYLISRFAENAGKKSGEFYTPHEVSILMSEIVHENLKDVKKPNESIKVYDPTSGSGSLLLTIGDALQRTFNKKLISYYAQDIKVEAYNLTRMNLIMRGISKRKIEVRKADTLTSDWPLDGPETNKPLRVDAVVSNPPYSIHWEPKQGDMRFTEFGLAPKTKADYAFLLHDLHHINTEGVVTIVLPHGVLFRGGAEEKIRTKLVEGKHIEAVIGLPSNIFYGTEISTIIMILKNSNSKNNDGNILFIDAKDFYIKEGKKHKLRSSDIKRIIDVYKEFKKNRNISGDFYRAVDRKEIIENKYNLNISRYVNTTESSDHQDIYAIINGGIPNTELNKWNNVWELFSSLKKELFKETKKGYYDLNNNDIFDLISKNKEVNEYKLNEKTTIQNLSNVLKTELIDKLDEQLKTKKNDSVDSFSLDILKDKVYEKINAIIKNSKFIEKYEAYQTFDDNWNFISNDMMSILSDGFVRAAIFDVNINEIKTNENTDDNDSIISLDLIKKRFFSEKYNQWLALNESSKEYSERINEIYESFSEEEKSDNANYFTKELKKIDNKKLTKEVLEEFNSIAEEDSDSFEAKVLEIQKLSTELKDQIDTKKKKLEKELNSESLVIAKSLTEEQVKELLVDKWINPIVDSLVGLVDKFFENLSYDLVSLNEKYSNNLLEIQNQINEIQGELVELLDQLTTSDKNDEKGIEDLKNLLKNSN</sequence>
<evidence type="ECO:0000256" key="2">
    <source>
        <dbReference type="ARBA" id="ARBA00011900"/>
    </source>
</evidence>
<comment type="caution">
    <text evidence="11">The sequence shown here is derived from an EMBL/GenBank/DDBJ whole genome shotgun (WGS) entry which is preliminary data.</text>
</comment>
<keyword evidence="5" id="KW-0949">S-adenosyl-L-methionine</keyword>
<dbReference type="GO" id="GO:0009007">
    <property type="term" value="F:site-specific DNA-methyltransferase (adenine-specific) activity"/>
    <property type="evidence" value="ECO:0007669"/>
    <property type="project" value="UniProtKB-EC"/>
</dbReference>
<evidence type="ECO:0000259" key="9">
    <source>
        <dbReference type="Pfam" id="PF02384"/>
    </source>
</evidence>
<organism evidence="11 12">
    <name type="scientific">Mycoplasma bradburyae</name>
    <dbReference type="NCBI Taxonomy" id="2963128"/>
    <lineage>
        <taxon>Bacteria</taxon>
        <taxon>Bacillati</taxon>
        <taxon>Mycoplasmatota</taxon>
        <taxon>Mollicutes</taxon>
        <taxon>Mycoplasmataceae</taxon>
        <taxon>Mycoplasma</taxon>
    </lineage>
</organism>
<dbReference type="InterPro" id="IPR004546">
    <property type="entry name" value="Restrct_endonuc_T1M"/>
</dbReference>
<evidence type="ECO:0000256" key="3">
    <source>
        <dbReference type="ARBA" id="ARBA00022603"/>
    </source>
</evidence>
<dbReference type="Proteomes" id="UP001220940">
    <property type="component" value="Unassembled WGS sequence"/>
</dbReference>
<dbReference type="EMBL" id="JAJHZM010000011">
    <property type="protein sequence ID" value="MDC4182020.1"/>
    <property type="molecule type" value="Genomic_DNA"/>
</dbReference>
<dbReference type="InterPro" id="IPR038333">
    <property type="entry name" value="T1MK-like_N_sf"/>
</dbReference>
<evidence type="ECO:0000256" key="1">
    <source>
        <dbReference type="ARBA" id="ARBA00006594"/>
    </source>
</evidence>
<proteinExistence type="inferred from homology"/>
<evidence type="ECO:0000256" key="5">
    <source>
        <dbReference type="ARBA" id="ARBA00022691"/>
    </source>
</evidence>
<dbReference type="RefSeq" id="WP_255034985.1">
    <property type="nucleotide sequence ID" value="NZ_CP101414.1"/>
</dbReference>
<dbReference type="PANTHER" id="PTHR42933:SF1">
    <property type="entry name" value="SITE-SPECIFIC DNA-METHYLTRANSFERASE (ADENINE-SPECIFIC)"/>
    <property type="match status" value="1"/>
</dbReference>
<feature type="domain" description="DNA methylase adenine-specific" evidence="9">
    <location>
        <begin position="161"/>
        <end position="484"/>
    </location>
</feature>
<evidence type="ECO:0000256" key="8">
    <source>
        <dbReference type="SAM" id="Coils"/>
    </source>
</evidence>
<dbReference type="Gene3D" id="3.40.50.150">
    <property type="entry name" value="Vaccinia Virus protein VP39"/>
    <property type="match status" value="1"/>
</dbReference>
<dbReference type="GO" id="GO:0032259">
    <property type="term" value="P:methylation"/>
    <property type="evidence" value="ECO:0007669"/>
    <property type="project" value="UniProtKB-KW"/>
</dbReference>
<dbReference type="NCBIfam" id="TIGR00497">
    <property type="entry name" value="hsdM"/>
    <property type="match status" value="1"/>
</dbReference>
<dbReference type="InterPro" id="IPR029063">
    <property type="entry name" value="SAM-dependent_MTases_sf"/>
</dbReference>
<evidence type="ECO:0000259" key="10">
    <source>
        <dbReference type="Pfam" id="PF12161"/>
    </source>
</evidence>
<dbReference type="Gene3D" id="1.20.1260.30">
    <property type="match status" value="1"/>
</dbReference>
<evidence type="ECO:0000313" key="11">
    <source>
        <dbReference type="EMBL" id="MDC4182020.1"/>
    </source>
</evidence>
<keyword evidence="4 11" id="KW-0808">Transferase</keyword>
<gene>
    <name evidence="11" type="ORF">LNO68_02330</name>
</gene>
<evidence type="ECO:0000256" key="7">
    <source>
        <dbReference type="ARBA" id="ARBA00047942"/>
    </source>
</evidence>
<feature type="domain" description="N6 adenine-specific DNA methyltransferase N-terminal" evidence="10">
    <location>
        <begin position="6"/>
        <end position="120"/>
    </location>
</feature>
<keyword evidence="6" id="KW-0680">Restriction system</keyword>
<dbReference type="InterPro" id="IPR022749">
    <property type="entry name" value="D12N6_MeTrfase_N"/>
</dbReference>
<evidence type="ECO:0000256" key="6">
    <source>
        <dbReference type="ARBA" id="ARBA00022747"/>
    </source>
</evidence>
<dbReference type="InterPro" id="IPR051537">
    <property type="entry name" value="DNA_Adenine_Mtase"/>
</dbReference>
<dbReference type="EC" id="2.1.1.72" evidence="2"/>
<evidence type="ECO:0000256" key="4">
    <source>
        <dbReference type="ARBA" id="ARBA00022679"/>
    </source>
</evidence>
<feature type="coiled-coil region" evidence="8">
    <location>
        <begin position="823"/>
        <end position="850"/>
    </location>
</feature>
<dbReference type="InterPro" id="IPR003356">
    <property type="entry name" value="DNA_methylase_A-5"/>
</dbReference>
<accession>A0ABT5GAL6</accession>